<dbReference type="Proteomes" id="UP001179280">
    <property type="component" value="Unassembled WGS sequence"/>
</dbReference>
<comment type="caution">
    <text evidence="4">The sequence shown here is derived from an EMBL/GenBank/DDBJ whole genome shotgun (WGS) entry which is preliminary data.</text>
</comment>
<organism evidence="4 5">
    <name type="scientific">Shouchella xiaoxiensis</name>
    <dbReference type="NCBI Taxonomy" id="766895"/>
    <lineage>
        <taxon>Bacteria</taxon>
        <taxon>Bacillati</taxon>
        <taxon>Bacillota</taxon>
        <taxon>Bacilli</taxon>
        <taxon>Bacillales</taxon>
        <taxon>Bacillaceae</taxon>
        <taxon>Shouchella</taxon>
    </lineage>
</organism>
<dbReference type="InterPro" id="IPR005537">
    <property type="entry name" value="RAMP_III_fam"/>
</dbReference>
<sequence>MNVYQIEITTVSELCVATGHSIPGLVDTEVAHHHGFPIIPAKRIKGALHGVGRELVDWGLIDERELEQLFGTTGDYKSSGLQLFDAELQAVSINGECGEKDLQHVGDLKQVVAAFRTTEPEEVLEQFTMIRSQTAIEENVAKHTSLRTIRTVNKGTVFSSRVILEDTANLETLRKCVQGLRALGLGRTRGLGEVVCEINKGEADNVNERTVETEELAFDLTLEQPLLIAGSKGLYHSSEDWIPGRTLLGALAGMYIQDHQLGVDAHKDETFSRIFLNGGVTFHYAYPKIDGKVFTPCPAHLQQDKLAKTIVYDISQEISQGKGVPRSLKALIHIEDQMVLTHEPNKEIRMHHARPKDRGIGRAMGDTGGRSRKDQGQFFQYTALSQGQTFSGSWKGPKEDIARLVACMKKRNWQLRLGRSRTAEYGTVRMTLNDKPLQPTRRTVDTDWVALVLLTPYIGTNDYGVATSDPTYFQKELEIHLKDALEIKRKFLKQTMVSGFHAKWGMPKQQLAALDAGTVFIVKNNRQDWQSIEHASWGMDTGAGYGRIMVTPINSTQSEYEKRVMEIGQTNELKRDHTFVEFLMRKMNDAKKNQAELQAGRNKAANVENKRLTGQTVVHRMDRLFKGNKIQELNKIPEGDIRKQIYDDCKNQSEQFRKGYFQALLLKIRGEKND</sequence>
<dbReference type="RefSeq" id="WP_204466429.1">
    <property type="nucleotide sequence ID" value="NZ_JAFBCV010000006.1"/>
</dbReference>
<protein>
    <submittedName>
        <fullName evidence="4">CRISPR-associated protein Csx10</fullName>
    </submittedName>
</protein>
<evidence type="ECO:0000313" key="4">
    <source>
        <dbReference type="EMBL" id="MBM7839103.1"/>
    </source>
</evidence>
<dbReference type="PANTHER" id="PTHR35579:SF3">
    <property type="entry name" value="CRISPR SYSTEM CMS ENDORIBONUCLEASE CSM3"/>
    <property type="match status" value="1"/>
</dbReference>
<feature type="domain" description="CRISPR type III-associated protein" evidence="3">
    <location>
        <begin position="7"/>
        <end position="194"/>
    </location>
</feature>
<accession>A0ABS2SU93</accession>
<evidence type="ECO:0000256" key="2">
    <source>
        <dbReference type="SAM" id="Coils"/>
    </source>
</evidence>
<dbReference type="PANTHER" id="PTHR35579">
    <property type="entry name" value="CRISPR SYSTEM CMS ENDORIBONUCLEASE CSM3"/>
    <property type="match status" value="1"/>
</dbReference>
<dbReference type="InterPro" id="IPR052216">
    <property type="entry name" value="CRISPR_Csm3_endoribonuclease"/>
</dbReference>
<evidence type="ECO:0000313" key="5">
    <source>
        <dbReference type="Proteomes" id="UP001179280"/>
    </source>
</evidence>
<gene>
    <name evidence="4" type="ORF">JOC54_002373</name>
</gene>
<keyword evidence="2" id="KW-0175">Coiled coil</keyword>
<reference evidence="4" key="1">
    <citation type="submission" date="2021-01" db="EMBL/GenBank/DDBJ databases">
        <title>Genomic Encyclopedia of Type Strains, Phase IV (KMG-IV): sequencing the most valuable type-strain genomes for metagenomic binning, comparative biology and taxonomic classification.</title>
        <authorList>
            <person name="Goeker M."/>
        </authorList>
    </citation>
    <scope>NUCLEOTIDE SEQUENCE</scope>
    <source>
        <strain evidence="4">DSM 21943</strain>
    </source>
</reference>
<dbReference type="CDD" id="cd09726">
    <property type="entry name" value="RAMP_I_III"/>
    <property type="match status" value="1"/>
</dbReference>
<evidence type="ECO:0000259" key="3">
    <source>
        <dbReference type="Pfam" id="PF03787"/>
    </source>
</evidence>
<name>A0ABS2SU93_9BACI</name>
<dbReference type="EMBL" id="JAFBCV010000006">
    <property type="protein sequence ID" value="MBM7839103.1"/>
    <property type="molecule type" value="Genomic_DNA"/>
</dbReference>
<keyword evidence="5" id="KW-1185">Reference proteome</keyword>
<dbReference type="Pfam" id="PF03787">
    <property type="entry name" value="RAMPs"/>
    <property type="match status" value="1"/>
</dbReference>
<evidence type="ECO:0000256" key="1">
    <source>
        <dbReference type="ARBA" id="ARBA00023118"/>
    </source>
</evidence>
<feature type="coiled-coil region" evidence="2">
    <location>
        <begin position="580"/>
        <end position="610"/>
    </location>
</feature>
<keyword evidence="1" id="KW-0051">Antiviral defense</keyword>
<proteinExistence type="predicted"/>